<name>A0A2G8KGB2_STIJA</name>
<dbReference type="STRING" id="307972.A0A2G8KGB2"/>
<sequence length="177" mass="20379">MAIQGLDITPQTAAAIQQLEADEDMARRLQLEFDREEATLATPQPRTRRRGPPQRGNRRGRRLANLPRLPNLPPYVEPDQDDYERLLDLAEHLGPAVPQGLAVEVLSRLPTFRFQESDSGHQLKEEDKSCTICMGDYETNEELRRLPCFHAYHTKCIDKWFEQNSACPICRVRVQLD</sequence>
<dbReference type="OrthoDB" id="9984778at2759"/>
<dbReference type="InterPro" id="IPR013083">
    <property type="entry name" value="Znf_RING/FYVE/PHD"/>
</dbReference>
<evidence type="ECO:0000256" key="3">
    <source>
        <dbReference type="PROSITE-ProRule" id="PRU00175"/>
    </source>
</evidence>
<evidence type="ECO:0000313" key="7">
    <source>
        <dbReference type="Proteomes" id="UP000230750"/>
    </source>
</evidence>
<evidence type="ECO:0000313" key="6">
    <source>
        <dbReference type="EMBL" id="PIK47037.1"/>
    </source>
</evidence>
<accession>A0A2G8KGB2</accession>
<keyword evidence="2" id="KW-0862">Zinc</keyword>
<gene>
    <name evidence="6" type="ORF">BSL78_16095</name>
</gene>
<reference evidence="6 7" key="1">
    <citation type="journal article" date="2017" name="PLoS Biol.">
        <title>The sea cucumber genome provides insights into morphological evolution and visceral regeneration.</title>
        <authorList>
            <person name="Zhang X."/>
            <person name="Sun L."/>
            <person name="Yuan J."/>
            <person name="Sun Y."/>
            <person name="Gao Y."/>
            <person name="Zhang L."/>
            <person name="Li S."/>
            <person name="Dai H."/>
            <person name="Hamel J.F."/>
            <person name="Liu C."/>
            <person name="Yu Y."/>
            <person name="Liu S."/>
            <person name="Lin W."/>
            <person name="Guo K."/>
            <person name="Jin S."/>
            <person name="Xu P."/>
            <person name="Storey K.B."/>
            <person name="Huan P."/>
            <person name="Zhang T."/>
            <person name="Zhou Y."/>
            <person name="Zhang J."/>
            <person name="Lin C."/>
            <person name="Li X."/>
            <person name="Xing L."/>
            <person name="Huo D."/>
            <person name="Sun M."/>
            <person name="Wang L."/>
            <person name="Mercier A."/>
            <person name="Li F."/>
            <person name="Yang H."/>
            <person name="Xiang J."/>
        </authorList>
    </citation>
    <scope>NUCLEOTIDE SEQUENCE [LARGE SCALE GENOMIC DNA]</scope>
    <source>
        <strain evidence="6">Shaxun</strain>
        <tissue evidence="6">Muscle</tissue>
    </source>
</reference>
<dbReference type="PANTHER" id="PTHR46171">
    <property type="entry name" value="GH10160P"/>
    <property type="match status" value="1"/>
</dbReference>
<dbReference type="SMART" id="SM00184">
    <property type="entry name" value="RING"/>
    <property type="match status" value="1"/>
</dbReference>
<dbReference type="Proteomes" id="UP000230750">
    <property type="component" value="Unassembled WGS sequence"/>
</dbReference>
<keyword evidence="1 3" id="KW-0863">Zinc-finger</keyword>
<dbReference type="CDD" id="cd16467">
    <property type="entry name" value="RING-H2_RNF6-like"/>
    <property type="match status" value="1"/>
</dbReference>
<dbReference type="SUPFAM" id="SSF57850">
    <property type="entry name" value="RING/U-box"/>
    <property type="match status" value="1"/>
</dbReference>
<dbReference type="Pfam" id="PF13639">
    <property type="entry name" value="zf-RING_2"/>
    <property type="match status" value="1"/>
</dbReference>
<dbReference type="EMBL" id="MRZV01000606">
    <property type="protein sequence ID" value="PIK47037.1"/>
    <property type="molecule type" value="Genomic_DNA"/>
</dbReference>
<dbReference type="GO" id="GO:0008270">
    <property type="term" value="F:zinc ion binding"/>
    <property type="evidence" value="ECO:0007669"/>
    <property type="project" value="UniProtKB-KW"/>
</dbReference>
<evidence type="ECO:0000259" key="5">
    <source>
        <dbReference type="PROSITE" id="PS50089"/>
    </source>
</evidence>
<dbReference type="GO" id="GO:0016567">
    <property type="term" value="P:protein ubiquitination"/>
    <property type="evidence" value="ECO:0007669"/>
    <property type="project" value="TreeGrafter"/>
</dbReference>
<evidence type="ECO:0000256" key="1">
    <source>
        <dbReference type="ARBA" id="ARBA00022771"/>
    </source>
</evidence>
<dbReference type="PROSITE" id="PS50089">
    <property type="entry name" value="ZF_RING_2"/>
    <property type="match status" value="1"/>
</dbReference>
<dbReference type="PANTHER" id="PTHR46171:SF3">
    <property type="entry name" value="GH10160P"/>
    <property type="match status" value="1"/>
</dbReference>
<feature type="compositionally biased region" description="Basic residues" evidence="4">
    <location>
        <begin position="46"/>
        <end position="62"/>
    </location>
</feature>
<evidence type="ECO:0000256" key="4">
    <source>
        <dbReference type="SAM" id="MobiDB-lite"/>
    </source>
</evidence>
<comment type="caution">
    <text evidence="6">The sequence shown here is derived from an EMBL/GenBank/DDBJ whole genome shotgun (WGS) entry which is preliminary data.</text>
</comment>
<dbReference type="AlphaFoldDB" id="A0A2G8KGB2"/>
<dbReference type="GO" id="GO:0061630">
    <property type="term" value="F:ubiquitin protein ligase activity"/>
    <property type="evidence" value="ECO:0007669"/>
    <property type="project" value="TreeGrafter"/>
</dbReference>
<keyword evidence="1 3" id="KW-0479">Metal-binding</keyword>
<organism evidence="6 7">
    <name type="scientific">Stichopus japonicus</name>
    <name type="common">Sea cucumber</name>
    <dbReference type="NCBI Taxonomy" id="307972"/>
    <lineage>
        <taxon>Eukaryota</taxon>
        <taxon>Metazoa</taxon>
        <taxon>Echinodermata</taxon>
        <taxon>Eleutherozoa</taxon>
        <taxon>Echinozoa</taxon>
        <taxon>Holothuroidea</taxon>
        <taxon>Aspidochirotacea</taxon>
        <taxon>Aspidochirotida</taxon>
        <taxon>Stichopodidae</taxon>
        <taxon>Apostichopus</taxon>
    </lineage>
</organism>
<proteinExistence type="predicted"/>
<feature type="domain" description="RING-type" evidence="5">
    <location>
        <begin position="130"/>
        <end position="171"/>
    </location>
</feature>
<protein>
    <submittedName>
        <fullName evidence="6">Putative E3 ubiquitin-protein ligase RNF38 isoform X2</fullName>
    </submittedName>
</protein>
<keyword evidence="7" id="KW-1185">Reference proteome</keyword>
<dbReference type="Gene3D" id="3.30.40.10">
    <property type="entry name" value="Zinc/RING finger domain, C3HC4 (zinc finger)"/>
    <property type="match status" value="1"/>
</dbReference>
<feature type="region of interest" description="Disordered" evidence="4">
    <location>
        <begin position="37"/>
        <end position="72"/>
    </location>
</feature>
<dbReference type="InterPro" id="IPR001841">
    <property type="entry name" value="Znf_RING"/>
</dbReference>
<evidence type="ECO:0000256" key="2">
    <source>
        <dbReference type="ARBA" id="ARBA00022833"/>
    </source>
</evidence>